<dbReference type="InterPro" id="IPR011989">
    <property type="entry name" value="ARM-like"/>
</dbReference>
<dbReference type="PANTHER" id="PTHR21467:SF0">
    <property type="entry name" value="SERINE_THREONINE-PROTEIN PHOSPHATASE 4 REGULATORY SUBUNIT 4"/>
    <property type="match status" value="1"/>
</dbReference>
<dbReference type="PROSITE" id="PS50077">
    <property type="entry name" value="HEAT_REPEAT"/>
    <property type="match status" value="2"/>
</dbReference>
<dbReference type="InterPro" id="IPR016024">
    <property type="entry name" value="ARM-type_fold"/>
</dbReference>
<feature type="compositionally biased region" description="Polar residues" evidence="3">
    <location>
        <begin position="892"/>
        <end position="905"/>
    </location>
</feature>
<feature type="region of interest" description="Disordered" evidence="3">
    <location>
        <begin position="655"/>
        <end position="923"/>
    </location>
</feature>
<evidence type="ECO:0000256" key="2">
    <source>
        <dbReference type="PROSITE-ProRule" id="PRU00103"/>
    </source>
</evidence>
<keyword evidence="1" id="KW-0677">Repeat</keyword>
<feature type="compositionally biased region" description="Polar residues" evidence="3">
    <location>
        <begin position="806"/>
        <end position="835"/>
    </location>
</feature>
<dbReference type="Pfam" id="PF02985">
    <property type="entry name" value="HEAT"/>
    <property type="match status" value="1"/>
</dbReference>
<feature type="compositionally biased region" description="Low complexity" evidence="3">
    <location>
        <begin position="746"/>
        <end position="764"/>
    </location>
</feature>
<feature type="repeat" description="HEAT" evidence="2">
    <location>
        <begin position="205"/>
        <end position="242"/>
    </location>
</feature>
<feature type="compositionally biased region" description="Pro residues" evidence="3">
    <location>
        <begin position="709"/>
        <end position="733"/>
    </location>
</feature>
<dbReference type="PANTHER" id="PTHR21467">
    <property type="entry name" value="PROTEIN PHOSPHATASE 4 REGULATORY SUBUNIT 4 PPP4R4"/>
    <property type="match status" value="1"/>
</dbReference>
<evidence type="ECO:0000313" key="5">
    <source>
        <dbReference type="WBParaSite" id="scaffold8701_cov221.g13283"/>
    </source>
</evidence>
<dbReference type="Gene3D" id="1.25.10.10">
    <property type="entry name" value="Leucine-rich Repeat Variant"/>
    <property type="match status" value="1"/>
</dbReference>
<feature type="compositionally biased region" description="Polar residues" evidence="3">
    <location>
        <begin position="673"/>
        <end position="688"/>
    </location>
</feature>
<dbReference type="WBParaSite" id="scaffold8701_cov221.g13283">
    <property type="protein sequence ID" value="scaffold8701_cov221.g13283"/>
    <property type="gene ID" value="scaffold8701_cov221.g13283"/>
</dbReference>
<reference evidence="5" key="1">
    <citation type="submission" date="2022-11" db="UniProtKB">
        <authorList>
            <consortium name="WormBaseParasite"/>
        </authorList>
    </citation>
    <scope>IDENTIFICATION</scope>
</reference>
<dbReference type="InterPro" id="IPR000357">
    <property type="entry name" value="HEAT"/>
</dbReference>
<organism evidence="4 5">
    <name type="scientific">Meloidogyne javanica</name>
    <name type="common">Root-knot nematode worm</name>
    <dbReference type="NCBI Taxonomy" id="6303"/>
    <lineage>
        <taxon>Eukaryota</taxon>
        <taxon>Metazoa</taxon>
        <taxon>Ecdysozoa</taxon>
        <taxon>Nematoda</taxon>
        <taxon>Chromadorea</taxon>
        <taxon>Rhabditida</taxon>
        <taxon>Tylenchina</taxon>
        <taxon>Tylenchomorpha</taxon>
        <taxon>Tylenchoidea</taxon>
        <taxon>Meloidogynidae</taxon>
        <taxon>Meloidogyninae</taxon>
        <taxon>Meloidogyne</taxon>
        <taxon>Meloidogyne incognita group</taxon>
    </lineage>
</organism>
<dbReference type="InterPro" id="IPR021133">
    <property type="entry name" value="HEAT_type_2"/>
</dbReference>
<evidence type="ECO:0000256" key="1">
    <source>
        <dbReference type="ARBA" id="ARBA00022737"/>
    </source>
</evidence>
<protein>
    <submittedName>
        <fullName evidence="5">Serine/threonine-protein phosphatase 4 regulatory subunit 4</fullName>
    </submittedName>
</protein>
<accession>A0A915NB26</accession>
<feature type="repeat" description="HEAT" evidence="2">
    <location>
        <begin position="165"/>
        <end position="203"/>
    </location>
</feature>
<dbReference type="GO" id="GO:0019888">
    <property type="term" value="F:protein phosphatase regulator activity"/>
    <property type="evidence" value="ECO:0007669"/>
    <property type="project" value="TreeGrafter"/>
</dbReference>
<keyword evidence="4" id="KW-1185">Reference proteome</keyword>
<sequence>MSERLKALKSMFTKVVNDALYAAAREEFDLDLSPTESAIKTLKEGREIQKLNVVRNLGELFENEPNETIEKIIPLIQEILNIEPSNLDMHCEAAIVYKNFTAAAWLESLVDISEAVSQRSVISVIVPLAVAQSDSSRRVQRRIISTRLIEKLAALVPKEILQKELCPCVQMLCRDPSTSVRTSIAQRLVFIAQALNNSADSSSLLLPCIIELCKDEDPAVREATLGTLDDCLPHFSKESKKSILSPLLHKCAEQALIMRDSSLPLIAKHLGVWLQSMKEIISGPSEMHSKNKPLSTNNTNTFSTNGCIHNNAGSAASFEHLRTCCRRMCAYNFPCIVSVFGQDQQLFCQKLLPILERFCRDPDEEVRSTVASGFHEVLAQRNCFFEGGNLAGNIYSNGSSEVVQHLTGNLEKILPYLFKEINSNENKKNTEKLQTKLNQLIINCNSLLRGTGFWRAHESYLNSIASLKNLLSIREIKQNFVPLLKQEVLNAKALPCRVAAANSLLLLMRQLPISSDRLDIVKFFIEGLGQHLSCYRRRLLLDIVPTLLHNFSREFFVEQFLPAILKLSLDPISNIRLQLCRTLSTIRRYLVFPKDDECLSSLERTVRDLLASEQNPLSRQLIQQFACELSRTESDKKECRANRTKLAEEKKLWTEVEEKEEKEEEKKVEPPSKHTSAQIPHSLSSDTIAQLAAYKSTSKQSSSSSSSSIPPPVPPKPNRCPPPPTELSLPPPTSSSSVGTGGWRRNIPSSSYSSPTFSVNSSNPKMAVIRPQPQVTVVQRACSPMPSGDRKTNYSSMLGLERGNSRDNSAVRENSVGSTYSRNSRLPLSTARYRSNTPTTTPNTQVQHLANKFMGSGGDGTEPVTDSLRLNKYKPRNSVSTYSSSSSSNSSPKINTKIQTMSRSASALPPPSTTRNRPSYSSISAAAACQNSGNGVRIIQQQQTQRRPYGLMRVQSTSSAVERKPAQIRCQVISMN</sequence>
<feature type="compositionally biased region" description="Low complexity" evidence="3">
    <location>
        <begin position="695"/>
        <end position="708"/>
    </location>
</feature>
<dbReference type="InterPro" id="IPR039918">
    <property type="entry name" value="PPP4R4"/>
</dbReference>
<feature type="compositionally biased region" description="Polar residues" evidence="3">
    <location>
        <begin position="913"/>
        <end position="923"/>
    </location>
</feature>
<name>A0A915NB26_MELJA</name>
<dbReference type="Proteomes" id="UP000887561">
    <property type="component" value="Unplaced"/>
</dbReference>
<proteinExistence type="predicted"/>
<evidence type="ECO:0000256" key="3">
    <source>
        <dbReference type="SAM" id="MobiDB-lite"/>
    </source>
</evidence>
<dbReference type="GO" id="GO:0008287">
    <property type="term" value="C:protein serine/threonine phosphatase complex"/>
    <property type="evidence" value="ECO:0007669"/>
    <property type="project" value="TreeGrafter"/>
</dbReference>
<feature type="compositionally biased region" description="Low complexity" evidence="3">
    <location>
        <begin position="878"/>
        <end position="891"/>
    </location>
</feature>
<dbReference type="GO" id="GO:0005829">
    <property type="term" value="C:cytosol"/>
    <property type="evidence" value="ECO:0007669"/>
    <property type="project" value="TreeGrafter"/>
</dbReference>
<evidence type="ECO:0000313" key="4">
    <source>
        <dbReference type="Proteomes" id="UP000887561"/>
    </source>
</evidence>
<dbReference type="SUPFAM" id="SSF48371">
    <property type="entry name" value="ARM repeat"/>
    <property type="match status" value="1"/>
</dbReference>
<dbReference type="AlphaFoldDB" id="A0A915NB26"/>